<dbReference type="RefSeq" id="WP_345224522.1">
    <property type="nucleotide sequence ID" value="NZ_BAABHA010000007.1"/>
</dbReference>
<organism evidence="2 3">
    <name type="scientific">Hymenobacter koreensis</name>
    <dbReference type="NCBI Taxonomy" id="1084523"/>
    <lineage>
        <taxon>Bacteria</taxon>
        <taxon>Pseudomonadati</taxon>
        <taxon>Bacteroidota</taxon>
        <taxon>Cytophagia</taxon>
        <taxon>Cytophagales</taxon>
        <taxon>Hymenobacteraceae</taxon>
        <taxon>Hymenobacter</taxon>
    </lineage>
</organism>
<gene>
    <name evidence="2" type="ORF">GCM10023186_24180</name>
</gene>
<feature type="signal peptide" evidence="1">
    <location>
        <begin position="1"/>
        <end position="25"/>
    </location>
</feature>
<dbReference type="Proteomes" id="UP001500454">
    <property type="component" value="Unassembled WGS sequence"/>
</dbReference>
<keyword evidence="3" id="KW-1185">Reference proteome</keyword>
<accession>A0ABP8J1H8</accession>
<proteinExistence type="predicted"/>
<dbReference type="InterPro" id="IPR026444">
    <property type="entry name" value="Secre_tail"/>
</dbReference>
<dbReference type="PANTHER" id="PTHR35580">
    <property type="entry name" value="CELL SURFACE GLYCOPROTEIN (S-LAYER PROTEIN)-LIKE PROTEIN"/>
    <property type="match status" value="1"/>
</dbReference>
<dbReference type="NCBIfam" id="TIGR04183">
    <property type="entry name" value="Por_Secre_tail"/>
    <property type="match status" value="1"/>
</dbReference>
<dbReference type="PANTHER" id="PTHR35580:SF1">
    <property type="entry name" value="PHYTASE-LIKE DOMAIN-CONTAINING PROTEIN"/>
    <property type="match status" value="1"/>
</dbReference>
<feature type="chain" id="PRO_5047008072" description="T9SS type A sorting domain-containing protein" evidence="1">
    <location>
        <begin position="26"/>
        <end position="553"/>
    </location>
</feature>
<dbReference type="InterPro" id="IPR052918">
    <property type="entry name" value="Motility_Chemotaxis_Reg"/>
</dbReference>
<evidence type="ECO:0000313" key="2">
    <source>
        <dbReference type="EMBL" id="GAA4383223.1"/>
    </source>
</evidence>
<sequence length="553" mass="55967">MPLSTLLSRLTCLLAAAGLSFAVQAQTAPSWLGATALGSGPNFTGAAVVDAAGNTYEVSAFNAPTLSLGGTTLTNEGSNNSTDAILAKYTPAGTLAWVRQIGSAGSESALGVALDAAGNAYVVGDFGGNIDLGNGVQLNTGSATNARRFFVARYSPQGTATWAQQSTTSAVGGGVGVDAAGNVWVGGYYSTSLTIGSASISSTSPGRPGTFLARFAASTGALQSLYKAFEYGPASGSAAYYYPTLAVAPSGETYLINDFNQPAVFSGTSLTSRGGMDVLVAKYSAQGTFEWAQQLGGPGDERGRAGTCDATGHLYLAGFFAGSAAAGTTPLTSAGDVDGVLLKYSPQGSLQWAQTSGGPGPDALGYVALDAAGNPYVVGNFSGTARFGTATLTSAGDRDMSVAAYTAQGQLRWLQQAGGPGFDSGSYLGLDARGDVFVRGAFAGTCAFGPINLASALPREVFVARLGNSALATKPSSPTALAFYPNPAHAELHLPALPAGTRLHVLDALGRTVRETQVTGAAPVSVRGLRPGLYTLRAIDAQGRSYTGRVRVE</sequence>
<keyword evidence="1" id="KW-0732">Signal</keyword>
<evidence type="ECO:0000313" key="3">
    <source>
        <dbReference type="Proteomes" id="UP001500454"/>
    </source>
</evidence>
<comment type="caution">
    <text evidence="2">The sequence shown here is derived from an EMBL/GenBank/DDBJ whole genome shotgun (WGS) entry which is preliminary data.</text>
</comment>
<name>A0ABP8J1H8_9BACT</name>
<evidence type="ECO:0000256" key="1">
    <source>
        <dbReference type="SAM" id="SignalP"/>
    </source>
</evidence>
<dbReference type="EMBL" id="BAABHA010000007">
    <property type="protein sequence ID" value="GAA4383223.1"/>
    <property type="molecule type" value="Genomic_DNA"/>
</dbReference>
<reference evidence="3" key="1">
    <citation type="journal article" date="2019" name="Int. J. Syst. Evol. Microbiol.">
        <title>The Global Catalogue of Microorganisms (GCM) 10K type strain sequencing project: providing services to taxonomists for standard genome sequencing and annotation.</title>
        <authorList>
            <consortium name="The Broad Institute Genomics Platform"/>
            <consortium name="The Broad Institute Genome Sequencing Center for Infectious Disease"/>
            <person name="Wu L."/>
            <person name="Ma J."/>
        </authorList>
    </citation>
    <scope>NUCLEOTIDE SEQUENCE [LARGE SCALE GENOMIC DNA]</scope>
    <source>
        <strain evidence="3">JCM 17924</strain>
    </source>
</reference>
<evidence type="ECO:0008006" key="4">
    <source>
        <dbReference type="Google" id="ProtNLM"/>
    </source>
</evidence>
<protein>
    <recommendedName>
        <fullName evidence="4">T9SS type A sorting domain-containing protein</fullName>
    </recommendedName>
</protein>